<feature type="chain" id="PRO_5046557950" description="Lipoprotein" evidence="1">
    <location>
        <begin position="21"/>
        <end position="160"/>
    </location>
</feature>
<protein>
    <recommendedName>
        <fullName evidence="4">Lipoprotein</fullName>
    </recommendedName>
</protein>
<evidence type="ECO:0000313" key="2">
    <source>
        <dbReference type="EMBL" id="MFD0763381.1"/>
    </source>
</evidence>
<evidence type="ECO:0000256" key="1">
    <source>
        <dbReference type="SAM" id="SignalP"/>
    </source>
</evidence>
<dbReference type="RefSeq" id="WP_377137409.1">
    <property type="nucleotide sequence ID" value="NZ_JBHTIA010000003.1"/>
</dbReference>
<feature type="signal peptide" evidence="1">
    <location>
        <begin position="1"/>
        <end position="20"/>
    </location>
</feature>
<name>A0ABW2Z987_9SPHI</name>
<dbReference type="PROSITE" id="PS51257">
    <property type="entry name" value="PROKAR_LIPOPROTEIN"/>
    <property type="match status" value="1"/>
</dbReference>
<proteinExistence type="predicted"/>
<dbReference type="EMBL" id="JBHTIA010000003">
    <property type="protein sequence ID" value="MFD0763381.1"/>
    <property type="molecule type" value="Genomic_DNA"/>
</dbReference>
<keyword evidence="3" id="KW-1185">Reference proteome</keyword>
<dbReference type="Proteomes" id="UP001597073">
    <property type="component" value="Unassembled WGS sequence"/>
</dbReference>
<accession>A0ABW2Z987</accession>
<evidence type="ECO:0008006" key="4">
    <source>
        <dbReference type="Google" id="ProtNLM"/>
    </source>
</evidence>
<reference evidence="3" key="1">
    <citation type="journal article" date="2019" name="Int. J. Syst. Evol. Microbiol.">
        <title>The Global Catalogue of Microorganisms (GCM) 10K type strain sequencing project: providing services to taxonomists for standard genome sequencing and annotation.</title>
        <authorList>
            <consortium name="The Broad Institute Genomics Platform"/>
            <consortium name="The Broad Institute Genome Sequencing Center for Infectious Disease"/>
            <person name="Wu L."/>
            <person name="Ma J."/>
        </authorList>
    </citation>
    <scope>NUCLEOTIDE SEQUENCE [LARGE SCALE GENOMIC DNA]</scope>
    <source>
        <strain evidence="3">CCUG 60742</strain>
    </source>
</reference>
<evidence type="ECO:0000313" key="3">
    <source>
        <dbReference type="Proteomes" id="UP001597073"/>
    </source>
</evidence>
<keyword evidence="1" id="KW-0732">Signal</keyword>
<sequence length="160" mass="17853">MNKNLLYIILAAVLAFSSCAEQKKLNSSYTYKTECLGVGFDGSQQVLAFSGLRNKQDAIEEAKKVAIREVLFNGLREGKPDCDVKPILNEANVQANNEAYFNNFFVSQYKTYALYIEERAGQKAKAQQKVKNVAQSTGYVIKISRPALKEKMIADGILKN</sequence>
<organism evidence="2 3">
    <name type="scientific">Mucilaginibacter lutimaris</name>
    <dbReference type="NCBI Taxonomy" id="931629"/>
    <lineage>
        <taxon>Bacteria</taxon>
        <taxon>Pseudomonadati</taxon>
        <taxon>Bacteroidota</taxon>
        <taxon>Sphingobacteriia</taxon>
        <taxon>Sphingobacteriales</taxon>
        <taxon>Sphingobacteriaceae</taxon>
        <taxon>Mucilaginibacter</taxon>
    </lineage>
</organism>
<gene>
    <name evidence="2" type="ORF">ACFQZI_00860</name>
</gene>
<comment type="caution">
    <text evidence="2">The sequence shown here is derived from an EMBL/GenBank/DDBJ whole genome shotgun (WGS) entry which is preliminary data.</text>
</comment>